<dbReference type="PANTHER" id="PTHR30024:SF21">
    <property type="entry name" value="ABC TRANSPORTER SUBSTRATE-BINDING PROTEIN"/>
    <property type="match status" value="1"/>
</dbReference>
<dbReference type="AlphaFoldDB" id="A0A345P8N9"/>
<feature type="signal peptide" evidence="1">
    <location>
        <begin position="1"/>
        <end position="23"/>
    </location>
</feature>
<dbReference type="Gene3D" id="3.40.190.10">
    <property type="entry name" value="Periplasmic binding protein-like II"/>
    <property type="match status" value="2"/>
</dbReference>
<evidence type="ECO:0000256" key="1">
    <source>
        <dbReference type="SAM" id="SignalP"/>
    </source>
</evidence>
<reference evidence="3 4" key="1">
    <citation type="submission" date="2018-07" db="EMBL/GenBank/DDBJ databases">
        <title>Genome sequencing of Moraxellaceae gen. HYN0046.</title>
        <authorList>
            <person name="Kim M."/>
            <person name="Yi H."/>
        </authorList>
    </citation>
    <scope>NUCLEOTIDE SEQUENCE [LARGE SCALE GENOMIC DNA]</scope>
    <source>
        <strain evidence="3 4">HYN0046</strain>
    </source>
</reference>
<feature type="chain" id="PRO_5016988494" evidence="1">
    <location>
        <begin position="24"/>
        <end position="362"/>
    </location>
</feature>
<dbReference type="PANTHER" id="PTHR30024">
    <property type="entry name" value="ALIPHATIC SULFONATES-BINDING PROTEIN-RELATED"/>
    <property type="match status" value="1"/>
</dbReference>
<dbReference type="EMBL" id="CP031222">
    <property type="protein sequence ID" value="AXI03648.1"/>
    <property type="molecule type" value="Genomic_DNA"/>
</dbReference>
<proteinExistence type="predicted"/>
<sequence>MRFFKTVLTLVLPVTLLIQQTHAETEPQALRIAVVANAVSGKVSFVGSPQIVANDEILKSELAKRHVALQWVPITPTSVATLVNEAFTNKQIDFAFYGDLPSVILNSSGTSTRLIAPGSVGNNVYLVVPPNSNVRSITDLKGKRIALHRGRPWEVSFGKLLATNNLTFNDIKVINLNPQAGAAALAAGSVDAFFTMSDAYTLADKGVGKIIWSSQNLSDDWKMRAELWGATDFIQKYPEITQLLVDANVRAAYWISQDKNKDTFIREQTKFGQPESVIQREYQNKYGSWQQNWSPLFTPTLTQHYQQVASYALSAKLIRKPVDSNQLLEPKFIPVALKNLKLDKYWTTGNGAGSSSTARAKP</sequence>
<dbReference type="OrthoDB" id="9780180at2"/>
<organism evidence="3 4">
    <name type="scientific">Aquirhabdus parva</name>
    <dbReference type="NCBI Taxonomy" id="2283318"/>
    <lineage>
        <taxon>Bacteria</taxon>
        <taxon>Pseudomonadati</taxon>
        <taxon>Pseudomonadota</taxon>
        <taxon>Gammaproteobacteria</taxon>
        <taxon>Moraxellales</taxon>
        <taxon>Moraxellaceae</taxon>
        <taxon>Aquirhabdus</taxon>
    </lineage>
</organism>
<name>A0A345P8N9_9GAMM</name>
<feature type="domain" description="SsuA/THI5-like" evidence="2">
    <location>
        <begin position="81"/>
        <end position="256"/>
    </location>
</feature>
<dbReference type="InterPro" id="IPR015168">
    <property type="entry name" value="SsuA/THI5"/>
</dbReference>
<gene>
    <name evidence="3" type="ORF">HYN46_12900</name>
</gene>
<dbReference type="KEGG" id="mbah:HYN46_12900"/>
<dbReference type="Pfam" id="PF09084">
    <property type="entry name" value="NMT1"/>
    <property type="match status" value="1"/>
</dbReference>
<dbReference type="Proteomes" id="UP000253940">
    <property type="component" value="Chromosome"/>
</dbReference>
<evidence type="ECO:0000313" key="3">
    <source>
        <dbReference type="EMBL" id="AXI03648.1"/>
    </source>
</evidence>
<evidence type="ECO:0000259" key="2">
    <source>
        <dbReference type="Pfam" id="PF09084"/>
    </source>
</evidence>
<keyword evidence="4" id="KW-1185">Reference proteome</keyword>
<dbReference type="RefSeq" id="WP_114899756.1">
    <property type="nucleotide sequence ID" value="NZ_CP031222.1"/>
</dbReference>
<protein>
    <submittedName>
        <fullName evidence="3">Nitrate ABC transporter substrate-binding protein</fullName>
    </submittedName>
</protein>
<dbReference type="SUPFAM" id="SSF53850">
    <property type="entry name" value="Periplasmic binding protein-like II"/>
    <property type="match status" value="1"/>
</dbReference>
<accession>A0A345P8N9</accession>
<evidence type="ECO:0000313" key="4">
    <source>
        <dbReference type="Proteomes" id="UP000253940"/>
    </source>
</evidence>
<keyword evidence="1" id="KW-0732">Signal</keyword>